<evidence type="ECO:0000256" key="9">
    <source>
        <dbReference type="ARBA" id="ARBA00023316"/>
    </source>
</evidence>
<evidence type="ECO:0000313" key="15">
    <source>
        <dbReference type="EMBL" id="TCP05159.1"/>
    </source>
</evidence>
<dbReference type="GO" id="GO:0071555">
    <property type="term" value="P:cell wall organization"/>
    <property type="evidence" value="ECO:0007669"/>
    <property type="project" value="UniProtKB-KW"/>
</dbReference>
<dbReference type="NCBIfam" id="NF006873">
    <property type="entry name" value="PRK09369.1"/>
    <property type="match status" value="1"/>
</dbReference>
<feature type="domain" description="Enolpyruvate transferase" evidence="14">
    <location>
        <begin position="7"/>
        <end position="410"/>
    </location>
</feature>
<dbReference type="HAMAP" id="MF_00111">
    <property type="entry name" value="MurA"/>
    <property type="match status" value="1"/>
</dbReference>
<name>A0A4R2MCN9_RUBGE</name>
<dbReference type="InterPro" id="IPR050068">
    <property type="entry name" value="MurA_subfamily"/>
</dbReference>
<dbReference type="GeneID" id="99686757"/>
<dbReference type="Gene3D" id="3.65.10.10">
    <property type="entry name" value="Enolpyruvate transferase domain"/>
    <property type="match status" value="2"/>
</dbReference>
<dbReference type="GO" id="GO:0005737">
    <property type="term" value="C:cytoplasm"/>
    <property type="evidence" value="ECO:0007669"/>
    <property type="project" value="UniProtKB-SubCell"/>
</dbReference>
<comment type="caution">
    <text evidence="13">Lacks conserved residue(s) required for the propagation of feature annotation.</text>
</comment>
<comment type="subcellular location">
    <subcellularLocation>
        <location evidence="1 13">Cytoplasm</location>
    </subcellularLocation>
</comment>
<evidence type="ECO:0000256" key="11">
    <source>
        <dbReference type="ARBA" id="ARBA00038367"/>
    </source>
</evidence>
<comment type="function">
    <text evidence="13">Cell wall formation. Adds enolpyruvyl to UDP-N-acetylglucosamine.</text>
</comment>
<dbReference type="CDD" id="cd01555">
    <property type="entry name" value="UdpNAET"/>
    <property type="match status" value="1"/>
</dbReference>
<gene>
    <name evidence="13" type="primary">murA</name>
    <name evidence="15" type="ORF">EV684_10131</name>
</gene>
<feature type="binding site" evidence="13">
    <location>
        <position position="95"/>
    </location>
    <ligand>
        <name>UDP-N-acetyl-alpha-D-glucosamine</name>
        <dbReference type="ChEBI" id="CHEBI:57705"/>
    </ligand>
</feature>
<feature type="binding site" evidence="13">
    <location>
        <position position="331"/>
    </location>
    <ligand>
        <name>UDP-N-acetyl-alpha-D-glucosamine</name>
        <dbReference type="ChEBI" id="CHEBI:57705"/>
    </ligand>
</feature>
<reference evidence="15 16" key="1">
    <citation type="submission" date="2019-03" db="EMBL/GenBank/DDBJ databases">
        <title>Genomic Encyclopedia of Type Strains, Phase IV (KMG-IV): sequencing the most valuable type-strain genomes for metagenomic binning, comparative biology and taxonomic classification.</title>
        <authorList>
            <person name="Goeker M."/>
        </authorList>
    </citation>
    <scope>NUCLEOTIDE SEQUENCE [LARGE SCALE GENOMIC DNA]</scope>
    <source>
        <strain evidence="15 16">DSM 1709</strain>
    </source>
</reference>
<dbReference type="GO" id="GO:0008360">
    <property type="term" value="P:regulation of cell shape"/>
    <property type="evidence" value="ECO:0007669"/>
    <property type="project" value="UniProtKB-KW"/>
</dbReference>
<comment type="similarity">
    <text evidence="11 13">Belongs to the EPSP synthase family. MurA subfamily.</text>
</comment>
<dbReference type="PANTHER" id="PTHR43783:SF1">
    <property type="entry name" value="UDP-N-ACETYLGLUCOSAMINE 1-CARBOXYVINYLTRANSFERASE"/>
    <property type="match status" value="1"/>
</dbReference>
<dbReference type="GO" id="GO:0051301">
    <property type="term" value="P:cell division"/>
    <property type="evidence" value="ECO:0007669"/>
    <property type="project" value="UniProtKB-KW"/>
</dbReference>
<dbReference type="NCBIfam" id="TIGR01072">
    <property type="entry name" value="murA"/>
    <property type="match status" value="1"/>
</dbReference>
<evidence type="ECO:0000259" key="14">
    <source>
        <dbReference type="Pfam" id="PF00275"/>
    </source>
</evidence>
<dbReference type="PANTHER" id="PTHR43783">
    <property type="entry name" value="UDP-N-ACETYLGLUCOSAMINE 1-CARBOXYVINYLTRANSFERASE"/>
    <property type="match status" value="1"/>
</dbReference>
<evidence type="ECO:0000256" key="4">
    <source>
        <dbReference type="ARBA" id="ARBA00022618"/>
    </source>
</evidence>
<dbReference type="AlphaFoldDB" id="A0A4R2MCN9"/>
<dbReference type="GO" id="GO:0019277">
    <property type="term" value="P:UDP-N-acetylgalactosamine biosynthetic process"/>
    <property type="evidence" value="ECO:0007669"/>
    <property type="project" value="InterPro"/>
</dbReference>
<dbReference type="InterPro" id="IPR036968">
    <property type="entry name" value="Enolpyruvate_Tfrase_sf"/>
</dbReference>
<dbReference type="GO" id="GO:0009252">
    <property type="term" value="P:peptidoglycan biosynthetic process"/>
    <property type="evidence" value="ECO:0007669"/>
    <property type="project" value="UniProtKB-UniRule"/>
</dbReference>
<evidence type="ECO:0000256" key="2">
    <source>
        <dbReference type="ARBA" id="ARBA00004752"/>
    </source>
</evidence>
<evidence type="ECO:0000256" key="12">
    <source>
        <dbReference type="ARBA" id="ARBA00047527"/>
    </source>
</evidence>
<dbReference type="GO" id="GO:0008760">
    <property type="term" value="F:UDP-N-acetylglucosamine 1-carboxyvinyltransferase activity"/>
    <property type="evidence" value="ECO:0007669"/>
    <property type="project" value="UniProtKB-UniRule"/>
</dbReference>
<comment type="caution">
    <text evidence="15">The sequence shown here is derived from an EMBL/GenBank/DDBJ whole genome shotgun (WGS) entry which is preliminary data.</text>
</comment>
<keyword evidence="9 13" id="KW-0961">Cell wall biogenesis/degradation</keyword>
<feature type="binding site" evidence="13">
    <location>
        <begin position="124"/>
        <end position="128"/>
    </location>
    <ligand>
        <name>UDP-N-acetyl-alpha-D-glucosamine</name>
        <dbReference type="ChEBI" id="CHEBI:57705"/>
    </ligand>
</feature>
<evidence type="ECO:0000256" key="6">
    <source>
        <dbReference type="ARBA" id="ARBA00022960"/>
    </source>
</evidence>
<proteinExistence type="inferred from homology"/>
<dbReference type="FunFam" id="3.65.10.10:FF:000001">
    <property type="entry name" value="UDP-N-acetylglucosamine 1-carboxyvinyltransferase"/>
    <property type="match status" value="1"/>
</dbReference>
<organism evidence="15 16">
    <name type="scientific">Rubrivivax gelatinosus</name>
    <name type="common">Rhodocyclus gelatinosus</name>
    <name type="synonym">Rhodopseudomonas gelatinosa</name>
    <dbReference type="NCBI Taxonomy" id="28068"/>
    <lineage>
        <taxon>Bacteria</taxon>
        <taxon>Pseudomonadati</taxon>
        <taxon>Pseudomonadota</taxon>
        <taxon>Betaproteobacteria</taxon>
        <taxon>Burkholderiales</taxon>
        <taxon>Sphaerotilaceae</taxon>
        <taxon>Rubrivivax</taxon>
    </lineage>
</organism>
<dbReference type="InterPro" id="IPR005750">
    <property type="entry name" value="UDP_GlcNAc_COvinyl_MurA"/>
</dbReference>
<protein>
    <recommendedName>
        <fullName evidence="13">UDP-N-acetylglucosamine 1-carboxyvinyltransferase</fullName>
        <ecNumber evidence="13">2.5.1.7</ecNumber>
    </recommendedName>
    <alternativeName>
        <fullName evidence="13">Enoylpyruvate transferase</fullName>
    </alternativeName>
    <alternativeName>
        <fullName evidence="13">UDP-N-acetylglucosamine enolpyruvyl transferase</fullName>
        <shortName evidence="13">EPT</shortName>
    </alternativeName>
</protein>
<keyword evidence="6 13" id="KW-0133">Cell shape</keyword>
<keyword evidence="4 13" id="KW-0132">Cell division</keyword>
<dbReference type="SUPFAM" id="SSF55205">
    <property type="entry name" value="EPT/RTPC-like"/>
    <property type="match status" value="1"/>
</dbReference>
<dbReference type="Proteomes" id="UP000295106">
    <property type="component" value="Unassembled WGS sequence"/>
</dbReference>
<sequence length="421" mass="44594">MDKLLIRGGRRLQGEVSISGAKNAALPELCAALLCAGPLTLDNVPRLQDVATMLSLLRRMGVAVERPEDQPARVTLAAPDSLDPVAPYELVKTMRASILVLGPLLARFGRATVSLPGGCAIGSRPVDQHIKGLQAMGATVKVEHGNIVASAGRLRGARITTDMITVTGTENLLMAAALAEGETVLENAAQEPEVTDLAELLISMGAKIEGHGSGRIRIQGVERLHAPAAPHRIVPDRIEAGTFLCAVAAAGGEAVLRDARAEHLDAVIAKLREAGVAIEAGEGWIRVRADARPKAVSFRTSEYPAFPTDMQAQFMAVDCVAEGAAKVSETIFENRFMHVNELVRLGASIQVDGHTAMIQGVPTLSGATVMATDLRASASLVIAGLVAEGETTVERIYHLDRGYDRMEAKLRALGADIERIR</sequence>
<dbReference type="EMBL" id="SLXD01000001">
    <property type="protein sequence ID" value="TCP05159.1"/>
    <property type="molecule type" value="Genomic_DNA"/>
</dbReference>
<comment type="pathway">
    <text evidence="2 13">Cell wall biogenesis; peptidoglycan biosynthesis.</text>
</comment>
<feature type="binding site" evidence="13">
    <location>
        <begin position="22"/>
        <end position="23"/>
    </location>
    <ligand>
        <name>phosphoenolpyruvate</name>
        <dbReference type="ChEBI" id="CHEBI:58702"/>
    </ligand>
</feature>
<evidence type="ECO:0000256" key="8">
    <source>
        <dbReference type="ARBA" id="ARBA00023306"/>
    </source>
</evidence>
<dbReference type="InterPro" id="IPR013792">
    <property type="entry name" value="RNA3'P_cycl/enolpyr_Trfase_a/b"/>
</dbReference>
<evidence type="ECO:0000256" key="10">
    <source>
        <dbReference type="ARBA" id="ARBA00023317"/>
    </source>
</evidence>
<dbReference type="UniPathway" id="UPA00219"/>
<keyword evidence="10 13" id="KW-0670">Pyruvate</keyword>
<evidence type="ECO:0000256" key="1">
    <source>
        <dbReference type="ARBA" id="ARBA00004496"/>
    </source>
</evidence>
<evidence type="ECO:0000256" key="7">
    <source>
        <dbReference type="ARBA" id="ARBA00022984"/>
    </source>
</evidence>
<keyword evidence="8 13" id="KW-0131">Cell cycle</keyword>
<feature type="binding site" evidence="13">
    <location>
        <position position="309"/>
    </location>
    <ligand>
        <name>UDP-N-acetyl-alpha-D-glucosamine</name>
        <dbReference type="ChEBI" id="CHEBI:57705"/>
    </ligand>
</feature>
<dbReference type="RefSeq" id="WP_132644187.1">
    <property type="nucleotide sequence ID" value="NZ_CP181386.1"/>
</dbReference>
<dbReference type="EC" id="2.5.1.7" evidence="13"/>
<dbReference type="Pfam" id="PF00275">
    <property type="entry name" value="EPSP_synthase"/>
    <property type="match status" value="1"/>
</dbReference>
<dbReference type="OrthoDB" id="9803760at2"/>
<dbReference type="InterPro" id="IPR001986">
    <property type="entry name" value="Enolpyruvate_Tfrase_dom"/>
</dbReference>
<keyword evidence="3 13" id="KW-0963">Cytoplasm</keyword>
<accession>A0A4R2MCN9</accession>
<evidence type="ECO:0000256" key="13">
    <source>
        <dbReference type="HAMAP-Rule" id="MF_00111"/>
    </source>
</evidence>
<evidence type="ECO:0000256" key="3">
    <source>
        <dbReference type="ARBA" id="ARBA00022490"/>
    </source>
</evidence>
<evidence type="ECO:0000256" key="5">
    <source>
        <dbReference type="ARBA" id="ARBA00022679"/>
    </source>
</evidence>
<keyword evidence="7 13" id="KW-0573">Peptidoglycan synthesis</keyword>
<comment type="catalytic activity">
    <reaction evidence="12 13">
        <text>phosphoenolpyruvate + UDP-N-acetyl-alpha-D-glucosamine = UDP-N-acetyl-3-O-(1-carboxyvinyl)-alpha-D-glucosamine + phosphate</text>
        <dbReference type="Rhea" id="RHEA:18681"/>
        <dbReference type="ChEBI" id="CHEBI:43474"/>
        <dbReference type="ChEBI" id="CHEBI:57705"/>
        <dbReference type="ChEBI" id="CHEBI:58702"/>
        <dbReference type="ChEBI" id="CHEBI:68483"/>
        <dbReference type="EC" id="2.5.1.7"/>
    </reaction>
</comment>
<feature type="modified residue" description="2-(S-cysteinyl)pyruvic acid O-phosphothioketal" evidence="13">
    <location>
        <position position="119"/>
    </location>
</feature>
<evidence type="ECO:0000313" key="16">
    <source>
        <dbReference type="Proteomes" id="UP000295106"/>
    </source>
</evidence>
<keyword evidence="5 13" id="KW-0808">Transferase</keyword>
<feature type="active site" description="Proton donor" evidence="13">
    <location>
        <position position="119"/>
    </location>
</feature>